<dbReference type="Proteomes" id="UP000292373">
    <property type="component" value="Unassembled WGS sequence"/>
</dbReference>
<organism evidence="1 2">
    <name type="scientific">Propioniciclava sinopodophylli</name>
    <dbReference type="NCBI Taxonomy" id="1837344"/>
    <lineage>
        <taxon>Bacteria</taxon>
        <taxon>Bacillati</taxon>
        <taxon>Actinomycetota</taxon>
        <taxon>Actinomycetes</taxon>
        <taxon>Propionibacteriales</taxon>
        <taxon>Propionibacteriaceae</taxon>
        <taxon>Propioniciclava</taxon>
    </lineage>
</organism>
<reference evidence="1 2" key="1">
    <citation type="submission" date="2019-01" db="EMBL/GenBank/DDBJ databases">
        <title>Lactibacter flavus gen. nov., sp. nov., a novel bacterium of the family Propionibacteriaceae isolated from raw milk and dairy products.</title>
        <authorList>
            <person name="Huptas C."/>
            <person name="Wenning M."/>
            <person name="Breitenwieser F."/>
            <person name="Doll E."/>
            <person name="Von Neubeck M."/>
            <person name="Busse H.-J."/>
            <person name="Scherer S."/>
        </authorList>
    </citation>
    <scope>NUCLEOTIDE SEQUENCE [LARGE SCALE GENOMIC DNA]</scope>
    <source>
        <strain evidence="1 2">KCTC 33808</strain>
    </source>
</reference>
<dbReference type="EMBL" id="SDMQ01000015">
    <property type="protein sequence ID" value="TBT83017.1"/>
    <property type="molecule type" value="Genomic_DNA"/>
</dbReference>
<keyword evidence="2" id="KW-1185">Reference proteome</keyword>
<comment type="caution">
    <text evidence="1">The sequence shown here is derived from an EMBL/GenBank/DDBJ whole genome shotgun (WGS) entry which is preliminary data.</text>
</comment>
<dbReference type="RefSeq" id="WP_131169615.1">
    <property type="nucleotide sequence ID" value="NZ_SDMQ01000015.1"/>
</dbReference>
<evidence type="ECO:0000313" key="2">
    <source>
        <dbReference type="Proteomes" id="UP000292373"/>
    </source>
</evidence>
<gene>
    <name evidence="1" type="ORF">ET989_12840</name>
</gene>
<evidence type="ECO:0000313" key="1">
    <source>
        <dbReference type="EMBL" id="TBT83017.1"/>
    </source>
</evidence>
<dbReference type="AlphaFoldDB" id="A0A4Q9KB93"/>
<name>A0A4Q9KB93_9ACTN</name>
<sequence length="100" mass="10457">MASLFAPTGGPVLTDLIERRRAGRVDSYVLREVGADPSGRPVAGLSAAGGGRTSVPVVVCEYEGTQENGCYRYQVVGEVTIDRARGATGTWLIESATKVG</sequence>
<protein>
    <submittedName>
        <fullName evidence="1">Uncharacterized protein</fullName>
    </submittedName>
</protein>
<proteinExistence type="predicted"/>
<accession>A0A4Q9KB93</accession>